<dbReference type="InterPro" id="IPR019791">
    <property type="entry name" value="Haem_peroxidase_animal"/>
</dbReference>
<evidence type="ECO:0000256" key="1">
    <source>
        <dbReference type="ARBA" id="ARBA00004613"/>
    </source>
</evidence>
<dbReference type="EMBL" id="JACMRX010000005">
    <property type="protein sequence ID" value="KAF7989755.1"/>
    <property type="molecule type" value="Genomic_DNA"/>
</dbReference>
<keyword evidence="6" id="KW-0560">Oxidoreductase</keyword>
<dbReference type="SUPFAM" id="SSF48113">
    <property type="entry name" value="Heme-dependent peroxidases"/>
    <property type="match status" value="1"/>
</dbReference>
<dbReference type="CDD" id="cd09823">
    <property type="entry name" value="peroxinectin_like"/>
    <property type="match status" value="1"/>
</dbReference>
<comment type="caution">
    <text evidence="11">The sequence shown here is derived from an EMBL/GenBank/DDBJ whole genome shotgun (WGS) entry which is preliminary data.</text>
</comment>
<dbReference type="GO" id="GO:0006979">
    <property type="term" value="P:response to oxidative stress"/>
    <property type="evidence" value="ECO:0007669"/>
    <property type="project" value="InterPro"/>
</dbReference>
<proteinExistence type="predicted"/>
<dbReference type="Pfam" id="PF03098">
    <property type="entry name" value="An_peroxidase"/>
    <property type="match status" value="1"/>
</dbReference>
<feature type="compositionally biased region" description="Low complexity" evidence="9">
    <location>
        <begin position="808"/>
        <end position="821"/>
    </location>
</feature>
<dbReference type="Proteomes" id="UP000639338">
    <property type="component" value="Unassembled WGS sequence"/>
</dbReference>
<evidence type="ECO:0000313" key="12">
    <source>
        <dbReference type="Proteomes" id="UP000639338"/>
    </source>
</evidence>
<evidence type="ECO:0000256" key="8">
    <source>
        <dbReference type="PIRSR" id="PIRSR619791-2"/>
    </source>
</evidence>
<reference evidence="11 12" key="1">
    <citation type="submission" date="2020-08" db="EMBL/GenBank/DDBJ databases">
        <title>Aphidius gifuensis genome sequencing and assembly.</title>
        <authorList>
            <person name="Du Z."/>
        </authorList>
    </citation>
    <scope>NUCLEOTIDE SEQUENCE [LARGE SCALE GENOMIC DNA]</scope>
    <source>
        <strain evidence="11">YNYX2018</strain>
        <tissue evidence="11">Adults</tissue>
    </source>
</reference>
<evidence type="ECO:0000256" key="10">
    <source>
        <dbReference type="SAM" id="SignalP"/>
    </source>
</evidence>
<keyword evidence="12" id="KW-1185">Reference proteome</keyword>
<keyword evidence="7 8" id="KW-0408">Iron</keyword>
<dbReference type="FunFam" id="1.10.640.10:FF:000003">
    <property type="entry name" value="chorion peroxidase"/>
    <property type="match status" value="1"/>
</dbReference>
<feature type="chain" id="PRO_5032995831" description="Peroxidase" evidence="10">
    <location>
        <begin position="20"/>
        <end position="935"/>
    </location>
</feature>
<protein>
    <recommendedName>
        <fullName evidence="13">Peroxidase</fullName>
    </recommendedName>
</protein>
<name>A0A834XQJ3_APHGI</name>
<dbReference type="Gene3D" id="1.10.640.10">
    <property type="entry name" value="Haem peroxidase domain superfamily, animal type"/>
    <property type="match status" value="1"/>
</dbReference>
<evidence type="ECO:0000256" key="5">
    <source>
        <dbReference type="ARBA" id="ARBA00022729"/>
    </source>
</evidence>
<keyword evidence="5 10" id="KW-0732">Signal</keyword>
<evidence type="ECO:0000256" key="2">
    <source>
        <dbReference type="ARBA" id="ARBA00022525"/>
    </source>
</evidence>
<evidence type="ECO:0008006" key="13">
    <source>
        <dbReference type="Google" id="ProtNLM"/>
    </source>
</evidence>
<dbReference type="GO" id="GO:0004601">
    <property type="term" value="F:peroxidase activity"/>
    <property type="evidence" value="ECO:0007669"/>
    <property type="project" value="UniProtKB-KW"/>
</dbReference>
<organism evidence="11 12">
    <name type="scientific">Aphidius gifuensis</name>
    <name type="common">Parasitoid wasp</name>
    <dbReference type="NCBI Taxonomy" id="684658"/>
    <lineage>
        <taxon>Eukaryota</taxon>
        <taxon>Metazoa</taxon>
        <taxon>Ecdysozoa</taxon>
        <taxon>Arthropoda</taxon>
        <taxon>Hexapoda</taxon>
        <taxon>Insecta</taxon>
        <taxon>Pterygota</taxon>
        <taxon>Neoptera</taxon>
        <taxon>Endopterygota</taxon>
        <taxon>Hymenoptera</taxon>
        <taxon>Apocrita</taxon>
        <taxon>Ichneumonoidea</taxon>
        <taxon>Braconidae</taxon>
        <taxon>Aphidiinae</taxon>
        <taxon>Aphidius</taxon>
    </lineage>
</organism>
<dbReference type="AlphaFoldDB" id="A0A834XQJ3"/>
<keyword evidence="2" id="KW-0964">Secreted</keyword>
<dbReference type="InterPro" id="IPR010255">
    <property type="entry name" value="Haem_peroxidase_sf"/>
</dbReference>
<dbReference type="PANTHER" id="PTHR11475:SF109">
    <property type="entry name" value="CHORION PEROXIDASE-LIKE PROTEIN"/>
    <property type="match status" value="1"/>
</dbReference>
<dbReference type="InterPro" id="IPR037120">
    <property type="entry name" value="Haem_peroxidase_sf_animal"/>
</dbReference>
<dbReference type="GO" id="GO:0005576">
    <property type="term" value="C:extracellular region"/>
    <property type="evidence" value="ECO:0007669"/>
    <property type="project" value="UniProtKB-SubCell"/>
</dbReference>
<accession>A0A834XQJ3</accession>
<feature type="signal peptide" evidence="10">
    <location>
        <begin position="1"/>
        <end position="19"/>
    </location>
</feature>
<dbReference type="PANTHER" id="PTHR11475">
    <property type="entry name" value="OXIDASE/PEROXIDASE"/>
    <property type="match status" value="1"/>
</dbReference>
<dbReference type="OrthoDB" id="823504at2759"/>
<dbReference type="PRINTS" id="PR00457">
    <property type="entry name" value="ANPEROXIDASE"/>
</dbReference>
<gene>
    <name evidence="11" type="ORF">HCN44_008429</name>
</gene>
<evidence type="ECO:0000256" key="4">
    <source>
        <dbReference type="ARBA" id="ARBA00022617"/>
    </source>
</evidence>
<dbReference type="PROSITE" id="PS50292">
    <property type="entry name" value="PEROXIDASE_3"/>
    <property type="match status" value="1"/>
</dbReference>
<dbReference type="GO" id="GO:0022412">
    <property type="term" value="P:cellular process involved in reproduction in multicellular organism"/>
    <property type="evidence" value="ECO:0007669"/>
    <property type="project" value="UniProtKB-ARBA"/>
</dbReference>
<evidence type="ECO:0000256" key="9">
    <source>
        <dbReference type="SAM" id="MobiDB-lite"/>
    </source>
</evidence>
<evidence type="ECO:0000256" key="3">
    <source>
        <dbReference type="ARBA" id="ARBA00022559"/>
    </source>
</evidence>
<evidence type="ECO:0000256" key="7">
    <source>
        <dbReference type="ARBA" id="ARBA00023004"/>
    </source>
</evidence>
<keyword evidence="4 8" id="KW-0349">Heme</keyword>
<sequence length="935" mass="105557">MNFVLCCYIIIHLVVHSKQKEITKNDTIGIDSLNIESTDKYLYEAEEYGIKEMNKFYNVEEPKLFSNGLFLTDEHPAKYVAAFNRQSDEAKNLSKLAYAVLKSSKKLVEIFGNSSNAFLKNVNRKSTFGLRERCQRHTFPSCSSANIKYRTFDGSCNNFQHPWWGSAMSTMQRFIAPVYDDGIETIRRSTSGKALPSPRDVSRAIHVDKNIPSKTVTHLLMQWGQFIDHDITATAQSRGFNGTFPQCCTNRGSEFQPPHLTHPDCLPIIVDSKDDFFGKLGVRCLEFVRSGPAPKEDCAFGSREQLSQVSSYIDGSMIYSSNTAHSNSLRTFRNGLLQYGQPAGGPDDLCRRGSLATNCFRAGDARLTEQPALTSLHVVFLRLHNKIATELSAVNSHWDDEKLFQESRKIIGAIIQHITYQEYLPLVVGPDVTDTFGVKLSKNYSKGYDPAVDATVANSFSSAAYRFGHSLVQSKFDRYDKHHNLISNNVTIHGEFGNKVDLQSAGSVDRLLLGMVNQPSQHRDEFITKELTNHLFQFPGFPFGMDLAAINIQRGRDHGLAPYVAWRKICNLTDIKTWNDMKNRIPTKTIQKLRKLYENVEDVDLFTAGISEKPLLNGLVGPTFACIIAQQFSNLKKGDRFWYENTDNHQQFTMKQLLQIKRITLSKILCNTLNNIETIQSSVLLKVDKDKNPRVSCNEVDELNFNDWAERQPKSVNSTRTFPWRKPVKTNVNQKNRIVVKRPHGTNENVTIVVQNHAISSPVFITDSVYTSNVKTVPQQTSDSSIDYGSFEDNDSTSEKPLTNPTASSSSSSTTTTTTTTVQPARFNDWIANSRNPAQSVWPNLYGPIISNPPVVSTFINGQDSSRSHYIEKNVSKPLSTNNKFISVKVVEEKQQEIKNYNENIPVIQDDMKKFMTHDDSSTDELPKPILKHKL</sequence>
<dbReference type="GO" id="GO:0046872">
    <property type="term" value="F:metal ion binding"/>
    <property type="evidence" value="ECO:0007669"/>
    <property type="project" value="UniProtKB-KW"/>
</dbReference>
<dbReference type="GO" id="GO:0020037">
    <property type="term" value="F:heme binding"/>
    <property type="evidence" value="ECO:0007669"/>
    <property type="project" value="InterPro"/>
</dbReference>
<keyword evidence="8" id="KW-0479">Metal-binding</keyword>
<feature type="binding site" description="axial binding residue" evidence="8">
    <location>
        <position position="469"/>
    </location>
    <ligand>
        <name>heme b</name>
        <dbReference type="ChEBI" id="CHEBI:60344"/>
    </ligand>
    <ligandPart>
        <name>Fe</name>
        <dbReference type="ChEBI" id="CHEBI:18248"/>
    </ligandPart>
</feature>
<feature type="compositionally biased region" description="Polar residues" evidence="9">
    <location>
        <begin position="776"/>
        <end position="787"/>
    </location>
</feature>
<comment type="subcellular location">
    <subcellularLocation>
        <location evidence="1">Secreted</location>
    </subcellularLocation>
</comment>
<keyword evidence="3" id="KW-0575">Peroxidase</keyword>
<evidence type="ECO:0000313" key="11">
    <source>
        <dbReference type="EMBL" id="KAF7989755.1"/>
    </source>
</evidence>
<evidence type="ECO:0000256" key="6">
    <source>
        <dbReference type="ARBA" id="ARBA00023002"/>
    </source>
</evidence>
<feature type="region of interest" description="Disordered" evidence="9">
    <location>
        <begin position="776"/>
        <end position="821"/>
    </location>
</feature>